<dbReference type="InterPro" id="IPR040049">
    <property type="entry name" value="Ribosomal_mS25/mL61"/>
</dbReference>
<dbReference type="AlphaFoldDB" id="A0A8K0K9L7"/>
<evidence type="ECO:0000313" key="9">
    <source>
        <dbReference type="EMBL" id="KAG8229725.1"/>
    </source>
</evidence>
<dbReference type="EMBL" id="KZ308444">
    <property type="protein sequence ID" value="KAG8229725.1"/>
    <property type="molecule type" value="Genomic_DNA"/>
</dbReference>
<evidence type="ECO:0000256" key="2">
    <source>
        <dbReference type="ARBA" id="ARBA00008046"/>
    </source>
</evidence>
<keyword evidence="3" id="KW-0689">Ribosomal protein</keyword>
<dbReference type="GO" id="GO:0005739">
    <property type="term" value="C:mitochondrion"/>
    <property type="evidence" value="ECO:0007669"/>
    <property type="project" value="UniProtKB-SubCell"/>
</dbReference>
<evidence type="ECO:0000256" key="6">
    <source>
        <dbReference type="ARBA" id="ARBA00035139"/>
    </source>
</evidence>
<dbReference type="InterPro" id="IPR007741">
    <property type="entry name" value="Ribosomal_mL43/mS25/NADH_DH"/>
</dbReference>
<keyword evidence="4" id="KW-0496">Mitochondrion</keyword>
<evidence type="ECO:0000256" key="5">
    <source>
        <dbReference type="ARBA" id="ARBA00023274"/>
    </source>
</evidence>
<evidence type="ECO:0000256" key="1">
    <source>
        <dbReference type="ARBA" id="ARBA00004173"/>
    </source>
</evidence>
<organism evidence="9 10">
    <name type="scientific">Ladona fulva</name>
    <name type="common">Scarce chaser dragonfly</name>
    <name type="synonym">Libellula fulva</name>
    <dbReference type="NCBI Taxonomy" id="123851"/>
    <lineage>
        <taxon>Eukaryota</taxon>
        <taxon>Metazoa</taxon>
        <taxon>Ecdysozoa</taxon>
        <taxon>Arthropoda</taxon>
        <taxon>Hexapoda</taxon>
        <taxon>Insecta</taxon>
        <taxon>Pterygota</taxon>
        <taxon>Palaeoptera</taxon>
        <taxon>Odonata</taxon>
        <taxon>Epiprocta</taxon>
        <taxon>Anisoptera</taxon>
        <taxon>Libelluloidea</taxon>
        <taxon>Libellulidae</taxon>
        <taxon>Ladona</taxon>
    </lineage>
</organism>
<evidence type="ECO:0000256" key="4">
    <source>
        <dbReference type="ARBA" id="ARBA00023128"/>
    </source>
</evidence>
<reference evidence="9" key="2">
    <citation type="submission" date="2017-10" db="EMBL/GenBank/DDBJ databases">
        <title>Ladona fulva Genome sequencing and assembly.</title>
        <authorList>
            <person name="Murali S."/>
            <person name="Richards S."/>
            <person name="Bandaranaike D."/>
            <person name="Bellair M."/>
            <person name="Blankenburg K."/>
            <person name="Chao H."/>
            <person name="Dinh H."/>
            <person name="Doddapaneni H."/>
            <person name="Dugan-Rocha S."/>
            <person name="Elkadiri S."/>
            <person name="Gnanaolivu R."/>
            <person name="Hernandez B."/>
            <person name="Skinner E."/>
            <person name="Javaid M."/>
            <person name="Lee S."/>
            <person name="Li M."/>
            <person name="Ming W."/>
            <person name="Munidasa M."/>
            <person name="Muniz J."/>
            <person name="Nguyen L."/>
            <person name="Hughes D."/>
            <person name="Osuji N."/>
            <person name="Pu L.-L."/>
            <person name="Puazo M."/>
            <person name="Qu C."/>
            <person name="Quiroz J."/>
            <person name="Raj R."/>
            <person name="Weissenberger G."/>
            <person name="Xin Y."/>
            <person name="Zou X."/>
            <person name="Han Y."/>
            <person name="Worley K."/>
            <person name="Muzny D."/>
            <person name="Gibbs R."/>
        </authorList>
    </citation>
    <scope>NUCLEOTIDE SEQUENCE</scope>
    <source>
        <strain evidence="9">Sampled in the wild</strain>
    </source>
</reference>
<evidence type="ECO:0000313" key="10">
    <source>
        <dbReference type="Proteomes" id="UP000792457"/>
    </source>
</evidence>
<dbReference type="OrthoDB" id="5919182at2759"/>
<accession>A0A8K0K9L7</accession>
<sequence length="168" mass="19093">MPFMKGNAPIRRTLKYLEAGKLVFKEGVKIFSINYNTSGPHHKGARDFVFWYVPQIQYKNPEVQVITFKNMTPSPFIRCFLDSGKELLVDIDSRSKEEVHSHIRRVLCKTDEQLAQEAVAMEKKDNPANFGKGYARSCICEIPGQVPCPGVVPLPNHMRGKFKHADNS</sequence>
<proteinExistence type="inferred from homology"/>
<dbReference type="PANTHER" id="PTHR13274:SF2">
    <property type="entry name" value="SMALL RIBOSOMAL SUBUNIT PROTEIN MS25"/>
    <property type="match status" value="1"/>
</dbReference>
<reference evidence="9" key="1">
    <citation type="submission" date="2013-04" db="EMBL/GenBank/DDBJ databases">
        <authorList>
            <person name="Qu J."/>
            <person name="Murali S.C."/>
            <person name="Bandaranaike D."/>
            <person name="Bellair M."/>
            <person name="Blankenburg K."/>
            <person name="Chao H."/>
            <person name="Dinh H."/>
            <person name="Doddapaneni H."/>
            <person name="Downs B."/>
            <person name="Dugan-Rocha S."/>
            <person name="Elkadiri S."/>
            <person name="Gnanaolivu R.D."/>
            <person name="Hernandez B."/>
            <person name="Javaid M."/>
            <person name="Jayaseelan J.C."/>
            <person name="Lee S."/>
            <person name="Li M."/>
            <person name="Ming W."/>
            <person name="Munidasa M."/>
            <person name="Muniz J."/>
            <person name="Nguyen L."/>
            <person name="Ongeri F."/>
            <person name="Osuji N."/>
            <person name="Pu L.-L."/>
            <person name="Puazo M."/>
            <person name="Qu C."/>
            <person name="Quiroz J."/>
            <person name="Raj R."/>
            <person name="Weissenberger G."/>
            <person name="Xin Y."/>
            <person name="Zou X."/>
            <person name="Han Y."/>
            <person name="Richards S."/>
            <person name="Worley K."/>
            <person name="Muzny D."/>
            <person name="Gibbs R."/>
        </authorList>
    </citation>
    <scope>NUCLEOTIDE SEQUENCE</scope>
    <source>
        <strain evidence="9">Sampled in the wild</strain>
    </source>
</reference>
<dbReference type="GO" id="GO:0005840">
    <property type="term" value="C:ribosome"/>
    <property type="evidence" value="ECO:0007669"/>
    <property type="project" value="UniProtKB-KW"/>
</dbReference>
<evidence type="ECO:0000259" key="8">
    <source>
        <dbReference type="SMART" id="SM00916"/>
    </source>
</evidence>
<evidence type="ECO:0000256" key="7">
    <source>
        <dbReference type="ARBA" id="ARBA00035369"/>
    </source>
</evidence>
<keyword evidence="10" id="KW-1185">Reference proteome</keyword>
<protein>
    <recommendedName>
        <fullName evidence="6">Small ribosomal subunit protein mS25</fullName>
    </recommendedName>
    <alternativeName>
        <fullName evidence="7">28S ribosomal protein S25, mitochondrial</fullName>
    </alternativeName>
</protein>
<dbReference type="InterPro" id="IPR036249">
    <property type="entry name" value="Thioredoxin-like_sf"/>
</dbReference>
<dbReference type="GO" id="GO:1990904">
    <property type="term" value="C:ribonucleoprotein complex"/>
    <property type="evidence" value="ECO:0007669"/>
    <property type="project" value="UniProtKB-KW"/>
</dbReference>
<dbReference type="GO" id="GO:0003735">
    <property type="term" value="F:structural constituent of ribosome"/>
    <property type="evidence" value="ECO:0007669"/>
    <property type="project" value="InterPro"/>
</dbReference>
<comment type="caution">
    <text evidence="9">The sequence shown here is derived from an EMBL/GenBank/DDBJ whole genome shotgun (WGS) entry which is preliminary data.</text>
</comment>
<evidence type="ECO:0000256" key="3">
    <source>
        <dbReference type="ARBA" id="ARBA00022980"/>
    </source>
</evidence>
<dbReference type="SUPFAM" id="SSF52833">
    <property type="entry name" value="Thioredoxin-like"/>
    <property type="match status" value="1"/>
</dbReference>
<feature type="domain" description="Ribosomal protein/NADH dehydrogenase" evidence="8">
    <location>
        <begin position="37"/>
        <end position="110"/>
    </location>
</feature>
<dbReference type="Pfam" id="PF05047">
    <property type="entry name" value="L51_S25_CI-B8"/>
    <property type="match status" value="1"/>
</dbReference>
<dbReference type="Gene3D" id="3.40.30.10">
    <property type="entry name" value="Glutaredoxin"/>
    <property type="match status" value="1"/>
</dbReference>
<gene>
    <name evidence="9" type="ORF">J437_LFUL007900</name>
</gene>
<dbReference type="Proteomes" id="UP000792457">
    <property type="component" value="Unassembled WGS sequence"/>
</dbReference>
<dbReference type="SMART" id="SM00916">
    <property type="entry name" value="L51_S25_CI-B8"/>
    <property type="match status" value="1"/>
</dbReference>
<keyword evidence="5" id="KW-0687">Ribonucleoprotein</keyword>
<dbReference type="PANTHER" id="PTHR13274">
    <property type="entry name" value="MITOCHONDRIAL RIBOSOMAL PROTEIN S25"/>
    <property type="match status" value="1"/>
</dbReference>
<comment type="subcellular location">
    <subcellularLocation>
        <location evidence="1">Mitochondrion</location>
    </subcellularLocation>
</comment>
<comment type="similarity">
    <text evidence="2">Belongs to the mitochondrion-specific ribosomal protein mS25 family.</text>
</comment>
<name>A0A8K0K9L7_LADFU</name>